<comment type="caution">
    <text evidence="3">The sequence shown here is derived from an EMBL/GenBank/DDBJ whole genome shotgun (WGS) entry which is preliminary data.</text>
</comment>
<protein>
    <submittedName>
        <fullName evidence="3">Uncharacterized protein</fullName>
    </submittedName>
</protein>
<feature type="non-terminal residue" evidence="3">
    <location>
        <position position="108"/>
    </location>
</feature>
<dbReference type="InterPro" id="IPR052414">
    <property type="entry name" value="U3_snoRNA-assoc_WDR"/>
</dbReference>
<keyword evidence="4" id="KW-1185">Reference proteome</keyword>
<dbReference type="EMBL" id="WNYA01106684">
    <property type="protein sequence ID" value="KAG8534444.1"/>
    <property type="molecule type" value="Genomic_DNA"/>
</dbReference>
<dbReference type="GO" id="GO:0000462">
    <property type="term" value="P:maturation of SSU-rRNA from tricistronic rRNA transcript (SSU-rRNA, 5.8S rRNA, LSU-rRNA)"/>
    <property type="evidence" value="ECO:0007669"/>
    <property type="project" value="TreeGrafter"/>
</dbReference>
<dbReference type="PANTHER" id="PTHR44267">
    <property type="entry name" value="WD REPEAT-CONTAINING PROTEIN 43"/>
    <property type="match status" value="1"/>
</dbReference>
<dbReference type="GO" id="GO:0005730">
    <property type="term" value="C:nucleolus"/>
    <property type="evidence" value="ECO:0007669"/>
    <property type="project" value="TreeGrafter"/>
</dbReference>
<evidence type="ECO:0000256" key="1">
    <source>
        <dbReference type="ARBA" id="ARBA00004123"/>
    </source>
</evidence>
<reference evidence="3" key="1">
    <citation type="thesis" date="2020" institute="ProQuest LLC" country="789 East Eisenhower Parkway, Ann Arbor, MI, USA">
        <title>Comparative Genomics and Chromosome Evolution.</title>
        <authorList>
            <person name="Mudd A.B."/>
        </authorList>
    </citation>
    <scope>NUCLEOTIDE SEQUENCE</scope>
    <source>
        <strain evidence="3">237g6f4</strain>
        <tissue evidence="3">Blood</tissue>
    </source>
</reference>
<gene>
    <name evidence="3" type="ORF">GDO81_019520</name>
</gene>
<keyword evidence="2" id="KW-0539">Nucleus</keyword>
<organism evidence="3 4">
    <name type="scientific">Engystomops pustulosus</name>
    <name type="common">Tungara frog</name>
    <name type="synonym">Physalaemus pustulosus</name>
    <dbReference type="NCBI Taxonomy" id="76066"/>
    <lineage>
        <taxon>Eukaryota</taxon>
        <taxon>Metazoa</taxon>
        <taxon>Chordata</taxon>
        <taxon>Craniata</taxon>
        <taxon>Vertebrata</taxon>
        <taxon>Euteleostomi</taxon>
        <taxon>Amphibia</taxon>
        <taxon>Batrachia</taxon>
        <taxon>Anura</taxon>
        <taxon>Neobatrachia</taxon>
        <taxon>Hyloidea</taxon>
        <taxon>Leptodactylidae</taxon>
        <taxon>Leiuperinae</taxon>
        <taxon>Engystomops</taxon>
    </lineage>
</organism>
<evidence type="ECO:0000256" key="2">
    <source>
        <dbReference type="ARBA" id="ARBA00023242"/>
    </source>
</evidence>
<dbReference type="Proteomes" id="UP000824782">
    <property type="component" value="Unassembled WGS sequence"/>
</dbReference>
<evidence type="ECO:0000313" key="3">
    <source>
        <dbReference type="EMBL" id="KAG8534444.1"/>
    </source>
</evidence>
<dbReference type="PANTHER" id="PTHR44267:SF1">
    <property type="entry name" value="WD REPEAT-CONTAINING PROTEIN 43"/>
    <property type="match status" value="1"/>
</dbReference>
<evidence type="ECO:0000313" key="4">
    <source>
        <dbReference type="Proteomes" id="UP000824782"/>
    </source>
</evidence>
<sequence>PVKLAVVSRDGQLHLFEHILNGTHKKPLAPSCTVQIATSGSEGSTPAPVPIHCAGFCPDKQSLILYYGSTLQPLIERVVLKTDEPHVCLIRDIKTTLTLRQEMTVTKV</sequence>
<dbReference type="AlphaFoldDB" id="A0AAV6YA18"/>
<accession>A0AAV6YA18</accession>
<name>A0AAV6YA18_ENGPU</name>
<comment type="subcellular location">
    <subcellularLocation>
        <location evidence="1">Nucleus</location>
    </subcellularLocation>
</comment>
<feature type="non-terminal residue" evidence="3">
    <location>
        <position position="1"/>
    </location>
</feature>
<proteinExistence type="predicted"/>